<keyword evidence="1" id="KW-0472">Membrane</keyword>
<feature type="transmembrane region" description="Helical" evidence="1">
    <location>
        <begin position="154"/>
        <end position="172"/>
    </location>
</feature>
<accession>A0ABT7MLH9</accession>
<proteinExistence type="predicted"/>
<feature type="domain" description="VanZ-like" evidence="2">
    <location>
        <begin position="50"/>
        <end position="170"/>
    </location>
</feature>
<organism evidence="3 4">
    <name type="scientific">Exiguobacterium mexicanum</name>
    <dbReference type="NCBI Taxonomy" id="340146"/>
    <lineage>
        <taxon>Bacteria</taxon>
        <taxon>Bacillati</taxon>
        <taxon>Bacillota</taxon>
        <taxon>Bacilli</taxon>
        <taxon>Bacillales</taxon>
        <taxon>Bacillales Family XII. Incertae Sedis</taxon>
        <taxon>Exiguobacterium</taxon>
    </lineage>
</organism>
<feature type="transmembrane region" description="Helical" evidence="1">
    <location>
        <begin position="85"/>
        <end position="109"/>
    </location>
</feature>
<name>A0ABT7MLH9_9BACL</name>
<dbReference type="Pfam" id="PF04892">
    <property type="entry name" value="VanZ"/>
    <property type="match status" value="1"/>
</dbReference>
<feature type="transmembrane region" description="Helical" evidence="1">
    <location>
        <begin position="44"/>
        <end position="65"/>
    </location>
</feature>
<dbReference type="InterPro" id="IPR006976">
    <property type="entry name" value="VanZ-like"/>
</dbReference>
<dbReference type="EMBL" id="JASWER010000001">
    <property type="protein sequence ID" value="MDL5376155.1"/>
    <property type="molecule type" value="Genomic_DNA"/>
</dbReference>
<dbReference type="Proteomes" id="UP001230807">
    <property type="component" value="Unassembled WGS sequence"/>
</dbReference>
<keyword evidence="4" id="KW-1185">Reference proteome</keyword>
<dbReference type="InterPro" id="IPR053150">
    <property type="entry name" value="Teicoplanin_resist-assoc"/>
</dbReference>
<evidence type="ECO:0000313" key="3">
    <source>
        <dbReference type="EMBL" id="MDL5376155.1"/>
    </source>
</evidence>
<reference evidence="3 4" key="1">
    <citation type="submission" date="2023-06" db="EMBL/GenBank/DDBJ databases">
        <title>Influencing factors and mechanism of Cr(VI) reduction by facultative anaerobic Exiguobacterium sp. PY14.</title>
        <authorList>
            <person name="Zou L."/>
        </authorList>
    </citation>
    <scope>NUCLEOTIDE SEQUENCE [LARGE SCALE GENOMIC DNA]</scope>
    <source>
        <strain evidence="3 4">PY14</strain>
    </source>
</reference>
<feature type="transmembrane region" description="Helical" evidence="1">
    <location>
        <begin position="6"/>
        <end position="32"/>
    </location>
</feature>
<sequence length="186" mass="21327">MYNQNYSVMFTIESGVVLIPLAILGLITLLVWSFRKKHVKVTQTILLLSFGIYLLGVLHFVFFPIDVNLGKYANQVPWWKTINFIPILTIDLYSFVLNIVMLLPFGCYLPFLKPSITKKEVLKLGFQFSLILELIQLLVRTTLGSGRSTDVNDLLANAFGALLGFLLVRFVVQYAPFRRLYQNFQL</sequence>
<dbReference type="RefSeq" id="WP_214719606.1">
    <property type="nucleotide sequence ID" value="NZ_CP183077.1"/>
</dbReference>
<feature type="transmembrane region" description="Helical" evidence="1">
    <location>
        <begin position="121"/>
        <end position="139"/>
    </location>
</feature>
<evidence type="ECO:0000256" key="1">
    <source>
        <dbReference type="SAM" id="Phobius"/>
    </source>
</evidence>
<dbReference type="PANTHER" id="PTHR36834">
    <property type="entry name" value="MEMBRANE PROTEIN-RELATED"/>
    <property type="match status" value="1"/>
</dbReference>
<comment type="caution">
    <text evidence="3">The sequence shown here is derived from an EMBL/GenBank/DDBJ whole genome shotgun (WGS) entry which is preliminary data.</text>
</comment>
<protein>
    <submittedName>
        <fullName evidence="3">VanZ family protein</fullName>
    </submittedName>
</protein>
<keyword evidence="1" id="KW-1133">Transmembrane helix</keyword>
<keyword evidence="1" id="KW-0812">Transmembrane</keyword>
<gene>
    <name evidence="3" type="ORF">QR695_03925</name>
</gene>
<evidence type="ECO:0000259" key="2">
    <source>
        <dbReference type="Pfam" id="PF04892"/>
    </source>
</evidence>
<dbReference type="PANTHER" id="PTHR36834:SF1">
    <property type="entry name" value="INTEGRAL MEMBRANE PROTEIN"/>
    <property type="match status" value="1"/>
</dbReference>
<evidence type="ECO:0000313" key="4">
    <source>
        <dbReference type="Proteomes" id="UP001230807"/>
    </source>
</evidence>